<organism evidence="7 8">
    <name type="scientific">Methylorubrum extorquens</name>
    <name type="common">Methylobacterium dichloromethanicum</name>
    <name type="synonym">Methylobacterium extorquens</name>
    <dbReference type="NCBI Taxonomy" id="408"/>
    <lineage>
        <taxon>Bacteria</taxon>
        <taxon>Pseudomonadati</taxon>
        <taxon>Pseudomonadota</taxon>
        <taxon>Alphaproteobacteria</taxon>
        <taxon>Hyphomicrobiales</taxon>
        <taxon>Methylobacteriaceae</taxon>
        <taxon>Methylorubrum</taxon>
    </lineage>
</organism>
<dbReference type="InterPro" id="IPR013736">
    <property type="entry name" value="Xaa-Pro_dipept_C"/>
</dbReference>
<dbReference type="InterPro" id="IPR024087">
    <property type="entry name" value="Creatininase-like_sf"/>
</dbReference>
<dbReference type="AlphaFoldDB" id="A0A2N9AUA0"/>
<dbReference type="InterPro" id="IPR003785">
    <property type="entry name" value="Creatininase/forma_Hydrolase"/>
</dbReference>
<name>A0A2N9AUA0_METEX</name>
<dbReference type="GO" id="GO:0046872">
    <property type="term" value="F:metal ion binding"/>
    <property type="evidence" value="ECO:0007669"/>
    <property type="project" value="UniProtKB-KW"/>
</dbReference>
<dbReference type="Pfam" id="PF02129">
    <property type="entry name" value="Peptidase_S15"/>
    <property type="match status" value="1"/>
</dbReference>
<dbReference type="GO" id="GO:0008239">
    <property type="term" value="F:dipeptidyl-peptidase activity"/>
    <property type="evidence" value="ECO:0007669"/>
    <property type="project" value="InterPro"/>
</dbReference>
<accession>A0A2N9AUA0</accession>
<comment type="cofactor">
    <cofactor evidence="1">
        <name>Zn(2+)</name>
        <dbReference type="ChEBI" id="CHEBI:29105"/>
    </cofactor>
</comment>
<protein>
    <submittedName>
        <fullName evidence="7">Peptidase S15 (Modular protein)</fullName>
    </submittedName>
</protein>
<evidence type="ECO:0000256" key="4">
    <source>
        <dbReference type="ARBA" id="ARBA00022833"/>
    </source>
</evidence>
<dbReference type="SUPFAM" id="SSF49785">
    <property type="entry name" value="Galactose-binding domain-like"/>
    <property type="match status" value="1"/>
</dbReference>
<dbReference type="GO" id="GO:0009231">
    <property type="term" value="P:riboflavin biosynthetic process"/>
    <property type="evidence" value="ECO:0007669"/>
    <property type="project" value="TreeGrafter"/>
</dbReference>
<dbReference type="EMBL" id="LT962688">
    <property type="protein sequence ID" value="SOR30868.1"/>
    <property type="molecule type" value="Genomic_DNA"/>
</dbReference>
<dbReference type="InterPro" id="IPR008979">
    <property type="entry name" value="Galactose-bd-like_sf"/>
</dbReference>
<evidence type="ECO:0000256" key="2">
    <source>
        <dbReference type="ARBA" id="ARBA00022723"/>
    </source>
</evidence>
<dbReference type="GO" id="GO:0016811">
    <property type="term" value="F:hydrolase activity, acting on carbon-nitrogen (but not peptide) bonds, in linear amides"/>
    <property type="evidence" value="ECO:0007669"/>
    <property type="project" value="TreeGrafter"/>
</dbReference>
<dbReference type="Proteomes" id="UP000233769">
    <property type="component" value="Chromosome tk0001"/>
</dbReference>
<feature type="domain" description="Xaa-Pro dipeptidyl-peptidase C-terminal" evidence="6">
    <location>
        <begin position="552"/>
        <end position="783"/>
    </location>
</feature>
<comment type="similarity">
    <text evidence="5">Belongs to the creatininase superfamily.</text>
</comment>
<proteinExistence type="inferred from homology"/>
<dbReference type="Pfam" id="PF02633">
    <property type="entry name" value="Creatininase"/>
    <property type="match status" value="1"/>
</dbReference>
<sequence>MAAVEQHGPHLPVRVDAAINAGILARAVALMPDDLPALVLPMLPIGKSNEHHAFPGTLSLSHETLARLWIETAESVHRAGCRRLLILNSHGGQPQVMEIVSRELRVRLGMLAVGCGWGGVTPMDDLFSQAERRHGIHGGEIETSAMLALHPDLVRMERADDFVPLSVEMERAGGLLTPEGRVGFGWMAQDLHPSGVSGNAAAADARRGAELVERAPPRAWCGWCARSRISRSSGWVPEPPSMPADPLLPVAEPATATLTLPDGVVLAADVWRPAGPGRHPVLLMRQPYGRAIASTLTLAHPAWYAARGYIVVVQDVRGRGGSGGAFHLFEHEAEDGAATLAWAADLPGSDGRVATYGFSYQAVTQFLALAGALRGGTKRPDAIVPAMGGWSIRDDWAYTGGAFGLAGNIGWVCQMGAEAARLRGDAAAFAALGAAARGTPWSGPVAAHPEALAAHATDHHYFDWLGDDPALWDRIAPARRLAGRDLAVPGLHVGGWQDFLLDGTLGAYDAFCTGPAPQRLLIGPWTHSPWGRRVGSLDLGPEAVTPVDTATVAFLDHVLHGCEDPGPPVRLFDVGARDWASFSEWPNPEPTALYLASDGLAATAASGRLVAAPGEAGEDRLVHDPWRPAPVAGGPWGTPPGYQDRAALDDRSDVAVYDGPVIAAPLQLAGRVAAEVFVKTAAASHDLHATLSLVEPDGRAVTLTAGHLRVVEAAPGPRRLAMRGLCCTLYPGQRLRLSLQAAAWPAFAVNPGTGSCPEVTPAMQAQVIVLALRHGAERPSRLLLPVLG</sequence>
<evidence type="ECO:0000313" key="8">
    <source>
        <dbReference type="Proteomes" id="UP000233769"/>
    </source>
</evidence>
<dbReference type="Gene3D" id="1.10.3020.10">
    <property type="entry name" value="alpha-amino acid ester hydrolase ( Helical cap domain)"/>
    <property type="match status" value="1"/>
</dbReference>
<dbReference type="Gene3D" id="3.40.50.10310">
    <property type="entry name" value="Creatininase"/>
    <property type="match status" value="1"/>
</dbReference>
<keyword evidence="2" id="KW-0479">Metal-binding</keyword>
<dbReference type="InterPro" id="IPR029058">
    <property type="entry name" value="AB_hydrolase_fold"/>
</dbReference>
<dbReference type="Gene3D" id="2.60.120.260">
    <property type="entry name" value="Galactose-binding domain-like"/>
    <property type="match status" value="1"/>
</dbReference>
<dbReference type="Pfam" id="PF08530">
    <property type="entry name" value="PepX_C"/>
    <property type="match status" value="1"/>
</dbReference>
<dbReference type="PANTHER" id="PTHR35005:SF1">
    <property type="entry name" value="2-AMINO-5-FORMYLAMINO-6-RIBOSYLAMINOPYRIMIDIN-4(3H)-ONE 5'-MONOPHOSPHATE DEFORMYLASE"/>
    <property type="match status" value="1"/>
</dbReference>
<gene>
    <name evidence="7" type="ORF">TK0001_4266</name>
</gene>
<dbReference type="InterPro" id="IPR000383">
    <property type="entry name" value="Xaa-Pro-like_dom"/>
</dbReference>
<dbReference type="SUPFAM" id="SSF53474">
    <property type="entry name" value="alpha/beta-Hydrolases"/>
    <property type="match status" value="1"/>
</dbReference>
<evidence type="ECO:0000256" key="1">
    <source>
        <dbReference type="ARBA" id="ARBA00001947"/>
    </source>
</evidence>
<dbReference type="InterPro" id="IPR005674">
    <property type="entry name" value="CocE/Ser_esterase"/>
</dbReference>
<evidence type="ECO:0000313" key="7">
    <source>
        <dbReference type="EMBL" id="SOR30868.1"/>
    </source>
</evidence>
<evidence type="ECO:0000256" key="5">
    <source>
        <dbReference type="ARBA" id="ARBA00024029"/>
    </source>
</evidence>
<evidence type="ECO:0000259" key="6">
    <source>
        <dbReference type="SMART" id="SM00939"/>
    </source>
</evidence>
<evidence type="ECO:0000256" key="3">
    <source>
        <dbReference type="ARBA" id="ARBA00022801"/>
    </source>
</evidence>
<dbReference type="SMART" id="SM00939">
    <property type="entry name" value="PepX_C"/>
    <property type="match status" value="1"/>
</dbReference>
<keyword evidence="3" id="KW-0378">Hydrolase</keyword>
<dbReference type="SUPFAM" id="SSF102215">
    <property type="entry name" value="Creatininase"/>
    <property type="match status" value="1"/>
</dbReference>
<keyword evidence="4" id="KW-0862">Zinc</keyword>
<dbReference type="PANTHER" id="PTHR35005">
    <property type="entry name" value="3-DEHYDRO-SCYLLO-INOSOSE HYDROLASE"/>
    <property type="match status" value="1"/>
</dbReference>
<reference evidence="8" key="1">
    <citation type="submission" date="2017-10" db="EMBL/GenBank/DDBJ databases">
        <authorList>
            <person name="Regsiter A."/>
            <person name="William W."/>
        </authorList>
    </citation>
    <scope>NUCLEOTIDE SEQUENCE [LARGE SCALE GENOMIC DNA]</scope>
</reference>
<dbReference type="NCBIfam" id="TIGR00976">
    <property type="entry name" value="CocE_NonD"/>
    <property type="match status" value="1"/>
</dbReference>
<dbReference type="Gene3D" id="3.40.50.1820">
    <property type="entry name" value="alpha/beta hydrolase"/>
    <property type="match status" value="1"/>
</dbReference>